<dbReference type="GO" id="GO:0000978">
    <property type="term" value="F:RNA polymerase II cis-regulatory region sequence-specific DNA binding"/>
    <property type="evidence" value="ECO:0007669"/>
    <property type="project" value="TreeGrafter"/>
</dbReference>
<evidence type="ECO:0000313" key="9">
    <source>
        <dbReference type="Proteomes" id="UP001140453"/>
    </source>
</evidence>
<gene>
    <name evidence="8" type="ORF">N0V93_005585</name>
</gene>
<evidence type="ECO:0000313" key="8">
    <source>
        <dbReference type="EMBL" id="KAJ4391965.1"/>
    </source>
</evidence>
<evidence type="ECO:0000256" key="3">
    <source>
        <dbReference type="ARBA" id="ARBA00022771"/>
    </source>
</evidence>
<dbReference type="Proteomes" id="UP001140453">
    <property type="component" value="Unassembled WGS sequence"/>
</dbReference>
<evidence type="ECO:0000256" key="6">
    <source>
        <dbReference type="SAM" id="MobiDB-lite"/>
    </source>
</evidence>
<feature type="region of interest" description="Disordered" evidence="6">
    <location>
        <begin position="515"/>
        <end position="547"/>
    </location>
</feature>
<dbReference type="InterPro" id="IPR050329">
    <property type="entry name" value="GLI_C2H2-zinc-finger"/>
</dbReference>
<keyword evidence="3 5" id="KW-0863">Zinc-finger</keyword>
<dbReference type="PANTHER" id="PTHR19818">
    <property type="entry name" value="ZINC FINGER PROTEIN ZIC AND GLI"/>
    <property type="match status" value="1"/>
</dbReference>
<feature type="region of interest" description="Disordered" evidence="6">
    <location>
        <begin position="249"/>
        <end position="272"/>
    </location>
</feature>
<protein>
    <recommendedName>
        <fullName evidence="7">C2H2-type domain-containing protein</fullName>
    </recommendedName>
</protein>
<evidence type="ECO:0000256" key="4">
    <source>
        <dbReference type="ARBA" id="ARBA00022833"/>
    </source>
</evidence>
<feature type="region of interest" description="Disordered" evidence="6">
    <location>
        <begin position="309"/>
        <end position="337"/>
    </location>
</feature>
<evidence type="ECO:0000256" key="2">
    <source>
        <dbReference type="ARBA" id="ARBA00022737"/>
    </source>
</evidence>
<keyword evidence="9" id="KW-1185">Reference proteome</keyword>
<sequence>MNPAHTPLSDAPWGINMPGHLIHKTALDSEVSPDLAQNVFEGIFHCHSCGKQYTRHCDLNKHIKTHSRPFKCPVDACRYSIFGWPTEKELDRHYNDKHSKEPQTFDCLWHDCNYSSKRESNCKQHMEKVHGYHYVRSRTGNQDEDTANPCVSPGGAPFAHPKSKLAIRTVPDVLLTPSALGQCSPAALDSSSSLDLDSTMSYDHIPWRSPVATVGNNDGFLQDYPQAYATGPSVVIQDSEWLRVPLDPRLQESTSPGTSTPENTPTSSVYSTRGDLFRTLPHIVTPKSSPTVTSQVLTPVSEPSPILVQQATTRSQASTPQDAENPRGQGHTEFYSLGSSNTAYLNTYGKRQVRFARKQEDDSDDDNEPPVKRSKAPGGNDDESGDPEMFCPFRIAHPEIYDVEVHSRYYSCHTKHNNISTVVRHLGRPAHNLKVDNSRQAIHSFDVRDNEHAHPAAGLCKKCWRSFTDREAFDAHFRGPKCETASRSKREKFQALIDTFCVTNQGRQRGAVALNDSVDDELDDVQGDNDVPMSGASSRSHSRGEDVVSRLEYQTLVDRVTALEQILTGRLPNSTPRTMPSQQSTVARAFTTSPAIPSQEFGYYSFDSGQSSAAATGRDPRTGLVGEMATRPVQSGDQTITGFYGDTDRMVPTYGPSMNRRTDSVSTVRRTSPRTASAGPAAQQAGGNPTGQAMSDSAHGTDGNSALVGGHLASQQGSEAFGSAAATAVGDGPVSQQSSTPRWEHNSVQVGDDMMRSMDFFNTQGSGYDISKFLNMDSQ</sequence>
<feature type="compositionally biased region" description="Polar residues" evidence="6">
    <location>
        <begin position="286"/>
        <end position="298"/>
    </location>
</feature>
<dbReference type="GO" id="GO:0005634">
    <property type="term" value="C:nucleus"/>
    <property type="evidence" value="ECO:0007669"/>
    <property type="project" value="UniProtKB-ARBA"/>
</dbReference>
<feature type="compositionally biased region" description="Polar residues" evidence="6">
    <location>
        <begin position="309"/>
        <end position="322"/>
    </location>
</feature>
<dbReference type="GO" id="GO:0010557">
    <property type="term" value="P:positive regulation of macromolecule biosynthetic process"/>
    <property type="evidence" value="ECO:0007669"/>
    <property type="project" value="UniProtKB-ARBA"/>
</dbReference>
<organism evidence="8 9">
    <name type="scientific">Gnomoniopsis smithogilvyi</name>
    <dbReference type="NCBI Taxonomy" id="1191159"/>
    <lineage>
        <taxon>Eukaryota</taxon>
        <taxon>Fungi</taxon>
        <taxon>Dikarya</taxon>
        <taxon>Ascomycota</taxon>
        <taxon>Pezizomycotina</taxon>
        <taxon>Sordariomycetes</taxon>
        <taxon>Sordariomycetidae</taxon>
        <taxon>Diaporthales</taxon>
        <taxon>Gnomoniaceae</taxon>
        <taxon>Gnomoniopsis</taxon>
    </lineage>
</organism>
<reference evidence="8" key="1">
    <citation type="submission" date="2022-10" db="EMBL/GenBank/DDBJ databases">
        <title>Tapping the CABI collections for fungal endophytes: first genome assemblies for Collariella, Neodidymelliopsis, Ascochyta clinopodiicola, Didymella pomorum, Didymosphaeria variabile, Neocosmospora piperis and Neocucurbitaria cava.</title>
        <authorList>
            <person name="Hill R."/>
        </authorList>
    </citation>
    <scope>NUCLEOTIDE SEQUENCE</scope>
    <source>
        <strain evidence="8">IMI 355082</strain>
    </source>
</reference>
<feature type="region of interest" description="Disordered" evidence="6">
    <location>
        <begin position="282"/>
        <end position="301"/>
    </location>
</feature>
<dbReference type="GO" id="GO:0008270">
    <property type="term" value="F:zinc ion binding"/>
    <property type="evidence" value="ECO:0007669"/>
    <property type="project" value="UniProtKB-KW"/>
</dbReference>
<feature type="region of interest" description="Disordered" evidence="6">
    <location>
        <begin position="636"/>
        <end position="744"/>
    </location>
</feature>
<dbReference type="SMART" id="SM00355">
    <property type="entry name" value="ZnF_C2H2"/>
    <property type="match status" value="4"/>
</dbReference>
<dbReference type="AlphaFoldDB" id="A0A9W8YUW5"/>
<dbReference type="OrthoDB" id="9368434at2759"/>
<dbReference type="Gene3D" id="3.30.160.60">
    <property type="entry name" value="Classic Zinc Finger"/>
    <property type="match status" value="1"/>
</dbReference>
<dbReference type="PROSITE" id="PS50157">
    <property type="entry name" value="ZINC_FINGER_C2H2_2"/>
    <property type="match status" value="1"/>
</dbReference>
<dbReference type="EMBL" id="JAPEVB010000003">
    <property type="protein sequence ID" value="KAJ4391965.1"/>
    <property type="molecule type" value="Genomic_DNA"/>
</dbReference>
<feature type="compositionally biased region" description="Acidic residues" evidence="6">
    <location>
        <begin position="517"/>
        <end position="527"/>
    </location>
</feature>
<feature type="compositionally biased region" description="Polar residues" evidence="6">
    <location>
        <begin position="251"/>
        <end position="271"/>
    </location>
</feature>
<name>A0A9W8YUW5_9PEZI</name>
<dbReference type="PANTHER" id="PTHR19818:SF159">
    <property type="entry name" value="C2H2-TYPE DOMAIN-CONTAINING PROTEIN"/>
    <property type="match status" value="1"/>
</dbReference>
<dbReference type="PROSITE" id="PS00028">
    <property type="entry name" value="ZINC_FINGER_C2H2_1"/>
    <property type="match status" value="1"/>
</dbReference>
<accession>A0A9W8YUW5</accession>
<feature type="domain" description="C2H2-type" evidence="7">
    <location>
        <begin position="44"/>
        <end position="71"/>
    </location>
</feature>
<comment type="caution">
    <text evidence="8">The sequence shown here is derived from an EMBL/GenBank/DDBJ whole genome shotgun (WGS) entry which is preliminary data.</text>
</comment>
<proteinExistence type="predicted"/>
<evidence type="ECO:0000256" key="5">
    <source>
        <dbReference type="PROSITE-ProRule" id="PRU00042"/>
    </source>
</evidence>
<evidence type="ECO:0000256" key="1">
    <source>
        <dbReference type="ARBA" id="ARBA00022723"/>
    </source>
</evidence>
<evidence type="ECO:0000259" key="7">
    <source>
        <dbReference type="PROSITE" id="PS50157"/>
    </source>
</evidence>
<keyword evidence="2" id="KW-0677">Repeat</keyword>
<feature type="compositionally biased region" description="Low complexity" evidence="6">
    <location>
        <begin position="664"/>
        <end position="693"/>
    </location>
</feature>
<keyword evidence="4" id="KW-0862">Zinc</keyword>
<dbReference type="InterPro" id="IPR013087">
    <property type="entry name" value="Znf_C2H2_type"/>
</dbReference>
<feature type="compositionally biased region" description="Polar residues" evidence="6">
    <location>
        <begin position="734"/>
        <end position="744"/>
    </location>
</feature>
<feature type="region of interest" description="Disordered" evidence="6">
    <location>
        <begin position="356"/>
        <end position="388"/>
    </location>
</feature>
<dbReference type="GO" id="GO:0000981">
    <property type="term" value="F:DNA-binding transcription factor activity, RNA polymerase II-specific"/>
    <property type="evidence" value="ECO:0007669"/>
    <property type="project" value="TreeGrafter"/>
</dbReference>
<keyword evidence="1" id="KW-0479">Metal-binding</keyword>